<feature type="region of interest" description="Disordered" evidence="1">
    <location>
        <begin position="1"/>
        <end position="60"/>
    </location>
</feature>
<feature type="compositionally biased region" description="Basic and acidic residues" evidence="1">
    <location>
        <begin position="19"/>
        <end position="30"/>
    </location>
</feature>
<dbReference type="Proteomes" id="UP001162483">
    <property type="component" value="Unassembled WGS sequence"/>
</dbReference>
<feature type="non-terminal residue" evidence="2">
    <location>
        <position position="165"/>
    </location>
</feature>
<name>A0ABN9CV12_9NEOB</name>
<reference evidence="2" key="1">
    <citation type="submission" date="2023-05" db="EMBL/GenBank/DDBJ databases">
        <authorList>
            <person name="Stuckert A."/>
        </authorList>
    </citation>
    <scope>NUCLEOTIDE SEQUENCE</scope>
</reference>
<keyword evidence="3" id="KW-1185">Reference proteome</keyword>
<protein>
    <submittedName>
        <fullName evidence="2">Uncharacterized protein</fullName>
    </submittedName>
</protein>
<evidence type="ECO:0000313" key="3">
    <source>
        <dbReference type="Proteomes" id="UP001162483"/>
    </source>
</evidence>
<organism evidence="2 3">
    <name type="scientific">Staurois parvus</name>
    <dbReference type="NCBI Taxonomy" id="386267"/>
    <lineage>
        <taxon>Eukaryota</taxon>
        <taxon>Metazoa</taxon>
        <taxon>Chordata</taxon>
        <taxon>Craniata</taxon>
        <taxon>Vertebrata</taxon>
        <taxon>Euteleostomi</taxon>
        <taxon>Amphibia</taxon>
        <taxon>Batrachia</taxon>
        <taxon>Anura</taxon>
        <taxon>Neobatrachia</taxon>
        <taxon>Ranoidea</taxon>
        <taxon>Ranidae</taxon>
        <taxon>Staurois</taxon>
    </lineage>
</organism>
<feature type="compositionally biased region" description="Polar residues" evidence="1">
    <location>
        <begin position="1"/>
        <end position="15"/>
    </location>
</feature>
<gene>
    <name evidence="2" type="ORF">SPARVUS_LOCUS5839689</name>
</gene>
<evidence type="ECO:0000256" key="1">
    <source>
        <dbReference type="SAM" id="MobiDB-lite"/>
    </source>
</evidence>
<dbReference type="Gene3D" id="3.80.10.10">
    <property type="entry name" value="Ribonuclease Inhibitor"/>
    <property type="match status" value="1"/>
</dbReference>
<comment type="caution">
    <text evidence="2">The sequence shown here is derived from an EMBL/GenBank/DDBJ whole genome shotgun (WGS) entry which is preliminary data.</text>
</comment>
<dbReference type="InterPro" id="IPR032675">
    <property type="entry name" value="LRR_dom_sf"/>
</dbReference>
<evidence type="ECO:0000313" key="2">
    <source>
        <dbReference type="EMBL" id="CAI9564038.1"/>
    </source>
</evidence>
<dbReference type="SUPFAM" id="SSF52047">
    <property type="entry name" value="RNI-like"/>
    <property type="match status" value="1"/>
</dbReference>
<feature type="compositionally biased region" description="Polar residues" evidence="1">
    <location>
        <begin position="35"/>
        <end position="48"/>
    </location>
</feature>
<proteinExistence type="predicted"/>
<accession>A0ABN9CV12</accession>
<dbReference type="EMBL" id="CATNWA010012770">
    <property type="protein sequence ID" value="CAI9564038.1"/>
    <property type="molecule type" value="Genomic_DNA"/>
</dbReference>
<sequence>MSTTEELALQDTDQQVAAERNEKKDGDGDARSGPFTPSNQESTMQEPGQQVVAHSKVSLSEESTLPAAALLKEESDEEIHETGRADEEALLSQITDLITVLQESDEVHQLVLRNTGMTDALLKHLMPAIIVSKSEVESINLNLNEIGPEGAERLIQLLKEKPCIQ</sequence>